<reference evidence="3 4" key="1">
    <citation type="submission" date="2012-02" db="EMBL/GenBank/DDBJ databases">
        <title>Whole genome shotgun sequence of Mobilicoccus pelagius NBRC 104925.</title>
        <authorList>
            <person name="Yoshida Y."/>
            <person name="Hosoyama A."/>
            <person name="Tsuchikane K."/>
            <person name="Katsumata H."/>
            <person name="Yamazaki S."/>
            <person name="Fujita N."/>
        </authorList>
    </citation>
    <scope>NUCLEOTIDE SEQUENCE [LARGE SCALE GENOMIC DNA]</scope>
    <source>
        <strain evidence="3 4">NBRC 104925</strain>
    </source>
</reference>
<dbReference type="InterPro" id="IPR001633">
    <property type="entry name" value="EAL_dom"/>
</dbReference>
<dbReference type="Proteomes" id="UP000004367">
    <property type="component" value="Unassembled WGS sequence"/>
</dbReference>
<keyword evidence="4" id="KW-1185">Reference proteome</keyword>
<dbReference type="SMART" id="SM00052">
    <property type="entry name" value="EAL"/>
    <property type="match status" value="1"/>
</dbReference>
<dbReference type="CDD" id="cd01948">
    <property type="entry name" value="EAL"/>
    <property type="match status" value="1"/>
</dbReference>
<dbReference type="PANTHER" id="PTHR33121">
    <property type="entry name" value="CYCLIC DI-GMP PHOSPHODIESTERASE PDEF"/>
    <property type="match status" value="1"/>
</dbReference>
<dbReference type="InterPro" id="IPR050706">
    <property type="entry name" value="Cyclic-di-GMP_PDE-like"/>
</dbReference>
<proteinExistence type="predicted"/>
<dbReference type="PROSITE" id="PS50883">
    <property type="entry name" value="EAL"/>
    <property type="match status" value="1"/>
</dbReference>
<accession>H5UVM4</accession>
<name>H5UVM4_9MICO</name>
<feature type="compositionally biased region" description="Low complexity" evidence="1">
    <location>
        <begin position="16"/>
        <end position="26"/>
    </location>
</feature>
<dbReference type="Pfam" id="PF00563">
    <property type="entry name" value="EAL"/>
    <property type="match status" value="1"/>
</dbReference>
<dbReference type="PANTHER" id="PTHR33121:SF79">
    <property type="entry name" value="CYCLIC DI-GMP PHOSPHODIESTERASE PDED-RELATED"/>
    <property type="match status" value="1"/>
</dbReference>
<evidence type="ECO:0000313" key="4">
    <source>
        <dbReference type="Proteomes" id="UP000004367"/>
    </source>
</evidence>
<sequence length="273" mass="29414">MTDSGSHTGEDTRDMTGTTGQTQGHTHAGEGGLLTHFQPFYNLRNDALQGFEALVRLRRPDGGIDAPRRVFAAVEATGEMRTVDLHTLDDALAFQARFRETHPEHHSIVSVNVSWDVVAGPTLVTEVNAVLRRHRITGDRLLVDLTADIFRRLFDADAKAFARLTQLQENEVTLCLDGFTPADLDLLPAAADVPVDIIKLHPKLVAGEQRAALTEIASAVQGIGLPVVAAGVESADALDLVRELDFEWAQGFHLGAPVDAEAALAAPLALPEN</sequence>
<protein>
    <recommendedName>
        <fullName evidence="2">EAL domain-containing protein</fullName>
    </recommendedName>
</protein>
<comment type="caution">
    <text evidence="3">The sequence shown here is derived from an EMBL/GenBank/DDBJ whole genome shotgun (WGS) entry which is preliminary data.</text>
</comment>
<organism evidence="3 4">
    <name type="scientific">Mobilicoccus pelagius NBRC 104925</name>
    <dbReference type="NCBI Taxonomy" id="1089455"/>
    <lineage>
        <taxon>Bacteria</taxon>
        <taxon>Bacillati</taxon>
        <taxon>Actinomycetota</taxon>
        <taxon>Actinomycetes</taxon>
        <taxon>Micrococcales</taxon>
        <taxon>Dermatophilaceae</taxon>
        <taxon>Mobilicoccus</taxon>
    </lineage>
</organism>
<dbReference type="Gene3D" id="3.20.20.450">
    <property type="entry name" value="EAL domain"/>
    <property type="match status" value="1"/>
</dbReference>
<dbReference type="SUPFAM" id="SSF141868">
    <property type="entry name" value="EAL domain-like"/>
    <property type="match status" value="1"/>
</dbReference>
<dbReference type="EMBL" id="BAFE01000094">
    <property type="protein sequence ID" value="GAB49782.1"/>
    <property type="molecule type" value="Genomic_DNA"/>
</dbReference>
<dbReference type="eggNOG" id="COG5001">
    <property type="taxonomic scope" value="Bacteria"/>
</dbReference>
<feature type="domain" description="EAL" evidence="2">
    <location>
        <begin position="15"/>
        <end position="271"/>
    </location>
</feature>
<dbReference type="GO" id="GO:0071111">
    <property type="term" value="F:cyclic-guanylate-specific phosphodiesterase activity"/>
    <property type="evidence" value="ECO:0007669"/>
    <property type="project" value="InterPro"/>
</dbReference>
<feature type="region of interest" description="Disordered" evidence="1">
    <location>
        <begin position="1"/>
        <end position="31"/>
    </location>
</feature>
<evidence type="ECO:0000256" key="1">
    <source>
        <dbReference type="SAM" id="MobiDB-lite"/>
    </source>
</evidence>
<evidence type="ECO:0000313" key="3">
    <source>
        <dbReference type="EMBL" id="GAB49782.1"/>
    </source>
</evidence>
<gene>
    <name evidence="3" type="ORF">MOPEL_135_00200</name>
</gene>
<evidence type="ECO:0000259" key="2">
    <source>
        <dbReference type="PROSITE" id="PS50883"/>
    </source>
</evidence>
<dbReference type="AlphaFoldDB" id="H5UVM4"/>
<dbReference type="STRING" id="1089455.MOPEL_135_00200"/>
<dbReference type="InterPro" id="IPR035919">
    <property type="entry name" value="EAL_sf"/>
</dbReference>